<dbReference type="InterPro" id="IPR002048">
    <property type="entry name" value="EF_hand_dom"/>
</dbReference>
<dbReference type="PANTHER" id="PTHR20875">
    <property type="entry name" value="EF-HAND CALCIUM-BINDING DOMAIN-CONTAINING PROTEIN 6-RELATED"/>
    <property type="match status" value="1"/>
</dbReference>
<feature type="domain" description="EF-hand" evidence="2">
    <location>
        <begin position="747"/>
        <end position="782"/>
    </location>
</feature>
<dbReference type="GO" id="GO:0005509">
    <property type="term" value="F:calcium ion binding"/>
    <property type="evidence" value="ECO:0007669"/>
    <property type="project" value="InterPro"/>
</dbReference>
<keyword evidence="4" id="KW-1185">Reference proteome</keyword>
<protein>
    <recommendedName>
        <fullName evidence="2">EF-hand domain-containing protein</fullName>
    </recommendedName>
</protein>
<dbReference type="InterPro" id="IPR018247">
    <property type="entry name" value="EF_Hand_1_Ca_BS"/>
</dbReference>
<feature type="domain" description="EF-hand" evidence="2">
    <location>
        <begin position="307"/>
        <end position="342"/>
    </location>
</feature>
<feature type="domain" description="EF-hand" evidence="2">
    <location>
        <begin position="516"/>
        <end position="551"/>
    </location>
</feature>
<dbReference type="Pfam" id="PF13499">
    <property type="entry name" value="EF-hand_7"/>
    <property type="match status" value="1"/>
</dbReference>
<dbReference type="AlphaFoldDB" id="A0AAD1Y3R8"/>
<dbReference type="Pfam" id="PF13833">
    <property type="entry name" value="EF-hand_8"/>
    <property type="match status" value="1"/>
</dbReference>
<feature type="domain" description="EF-hand" evidence="2">
    <location>
        <begin position="183"/>
        <end position="218"/>
    </location>
</feature>
<dbReference type="PROSITE" id="PS50222">
    <property type="entry name" value="EF_HAND_2"/>
    <property type="match status" value="6"/>
</dbReference>
<name>A0AAD1Y3R8_EUPCR</name>
<feature type="domain" description="EF-hand" evidence="2">
    <location>
        <begin position="30"/>
        <end position="65"/>
    </location>
</feature>
<evidence type="ECO:0000256" key="1">
    <source>
        <dbReference type="ARBA" id="ARBA00022837"/>
    </source>
</evidence>
<evidence type="ECO:0000313" key="3">
    <source>
        <dbReference type="EMBL" id="CAI2383416.1"/>
    </source>
</evidence>
<dbReference type="PANTHER" id="PTHR20875:SF2">
    <property type="entry name" value="EF-HAND CALCIUM-BINDING DOMAIN-CONTAINING PROTEIN 6"/>
    <property type="match status" value="1"/>
</dbReference>
<comment type="caution">
    <text evidence="3">The sequence shown here is derived from an EMBL/GenBank/DDBJ whole genome shotgun (WGS) entry which is preliminary data.</text>
</comment>
<proteinExistence type="predicted"/>
<dbReference type="SUPFAM" id="SSF47473">
    <property type="entry name" value="EF-hand"/>
    <property type="match status" value="4"/>
</dbReference>
<feature type="domain" description="EF-hand" evidence="2">
    <location>
        <begin position="872"/>
        <end position="907"/>
    </location>
</feature>
<dbReference type="PROSITE" id="PS00018">
    <property type="entry name" value="EF_HAND_1"/>
    <property type="match status" value="4"/>
</dbReference>
<dbReference type="InterPro" id="IPR011992">
    <property type="entry name" value="EF-hand-dom_pair"/>
</dbReference>
<dbReference type="CDD" id="cd00051">
    <property type="entry name" value="EFh"/>
    <property type="match status" value="1"/>
</dbReference>
<dbReference type="SMART" id="SM00054">
    <property type="entry name" value="EFh"/>
    <property type="match status" value="7"/>
</dbReference>
<dbReference type="Gene3D" id="1.10.238.10">
    <property type="entry name" value="EF-hand"/>
    <property type="match status" value="5"/>
</dbReference>
<sequence>MSKEPSALITAADVQRFSEMKTKIRKEMKTLYKTAENAFAEMDFNGNGYIEEESFFQTLLGYKLPYSREEMLQLFEHEKWFIRAPEKKLTYELFKKSFFPQSFVGEEQEEKKDAINFEKIIGDKAKSDILVSRMKKIEDLLRQKFSNNWTSIRKAFLDIDMDYDGYIVAEDIARHFGKDNKKFDFRDLRTLIKNRDSKRKGKIDFKDFCKWMGGAIEPSETFYFRHDSLKNPQYEENLIKQNKSSGESKKIVADTIMNSNLMKRILDKISTQWKTLKKAFSDLNQGKNGWISDKDLKKYLVNWGLNITDEQFNEFYNFLDYDKDGYITYEDLKQSVGSVISPVEFLYFRQDMPLQKVIKCKHSNCWEETKGMGSYCPMHKKIVTDKTQRLLFRVQNKLGGENWNIFLSDLKKGCDPVYQNQIKITKFFKILGQYNLDITQTDKNEIIECFHLKDEGNVKEINVKPIFEFGKTKAINKLYKSINLEKREDEEELSINQRKLMIISEDDFFKILRQKTSMVDFWKNIRKQDRDSNGFLTLSELSSTFQSFYPKLEGKSLFKIFKPFTSIQNKQLVDYKKFKEYIESRIMAYTPQSPVRSPYKPEMSRNNYIREAQTMHQKNLPSLGREVRSPSMLRMEQMKEEILKAADSSPLFKASKNLSKVKNGVMSPKLEIKKRPALDGLISPRNKEGGAQRTSNHQIYKQNLITGGKRVFSPDGIESKSKISQFSTFSTSFFPKSNDALKLKLGYEWKNIFRSLSSIDINSSGFVTKKEFTTCLEKNGVNLTRDEHVKLIKKYSQNGEVNYVRISTELGLHKSSFDYMKSSHKYLKNASLLKSIQGINDSKSNLGEIVKGAQTNRVHRESIKGVTQLVLDNKKIIEKMINGFDKDNSGTINRTDFMNILKTVGIHIGPSSFAQYNVKGDQIDYNSFIHTHTAN</sequence>
<gene>
    <name evidence="3" type="ORF">ECRASSUSDP1_LOCUS24915</name>
</gene>
<dbReference type="InterPro" id="IPR052603">
    <property type="entry name" value="EFCB6"/>
</dbReference>
<keyword evidence="1" id="KW-0106">Calcium</keyword>
<reference evidence="3" key="1">
    <citation type="submission" date="2023-07" db="EMBL/GenBank/DDBJ databases">
        <authorList>
            <consortium name="AG Swart"/>
            <person name="Singh M."/>
            <person name="Singh A."/>
            <person name="Seah K."/>
            <person name="Emmerich C."/>
        </authorList>
    </citation>
    <scope>NUCLEOTIDE SEQUENCE</scope>
    <source>
        <strain evidence="3">DP1</strain>
    </source>
</reference>
<organism evidence="3 4">
    <name type="scientific">Euplotes crassus</name>
    <dbReference type="NCBI Taxonomy" id="5936"/>
    <lineage>
        <taxon>Eukaryota</taxon>
        <taxon>Sar</taxon>
        <taxon>Alveolata</taxon>
        <taxon>Ciliophora</taxon>
        <taxon>Intramacronucleata</taxon>
        <taxon>Spirotrichea</taxon>
        <taxon>Hypotrichia</taxon>
        <taxon>Euplotida</taxon>
        <taxon>Euplotidae</taxon>
        <taxon>Moneuplotes</taxon>
    </lineage>
</organism>
<dbReference type="GO" id="GO:0005654">
    <property type="term" value="C:nucleoplasm"/>
    <property type="evidence" value="ECO:0007669"/>
    <property type="project" value="TreeGrafter"/>
</dbReference>
<dbReference type="Proteomes" id="UP001295684">
    <property type="component" value="Unassembled WGS sequence"/>
</dbReference>
<evidence type="ECO:0000259" key="2">
    <source>
        <dbReference type="PROSITE" id="PS50222"/>
    </source>
</evidence>
<evidence type="ECO:0000313" key="4">
    <source>
        <dbReference type="Proteomes" id="UP001295684"/>
    </source>
</evidence>
<accession>A0AAD1Y3R8</accession>
<dbReference type="EMBL" id="CAMPGE010025679">
    <property type="protein sequence ID" value="CAI2383416.1"/>
    <property type="molecule type" value="Genomic_DNA"/>
</dbReference>